<evidence type="ECO:0000256" key="3">
    <source>
        <dbReference type="ARBA" id="ARBA00022692"/>
    </source>
</evidence>
<dbReference type="SFLD" id="SFLDS00003">
    <property type="entry name" value="Haloacid_Dehalogenase"/>
    <property type="match status" value="1"/>
</dbReference>
<dbReference type="InterPro" id="IPR050510">
    <property type="entry name" value="Cation_transp_ATPase_P-type"/>
</dbReference>
<dbReference type="PRINTS" id="PR00121">
    <property type="entry name" value="NAKATPASE"/>
</dbReference>
<dbReference type="Pfam" id="PF00122">
    <property type="entry name" value="E1-E2_ATPase"/>
    <property type="match status" value="1"/>
</dbReference>
<comment type="subcellular location">
    <subcellularLocation>
        <location evidence="1">Cell membrane</location>
        <topology evidence="1">Multi-pass membrane protein</topology>
    </subcellularLocation>
</comment>
<name>A0ABQ6N5V5_9STRA</name>
<keyword evidence="4" id="KW-0547">Nucleotide-binding</keyword>
<dbReference type="Gene3D" id="2.70.150.10">
    <property type="entry name" value="Calcium-transporting ATPase, cytoplasmic transduction domain A"/>
    <property type="match status" value="1"/>
</dbReference>
<keyword evidence="8 9" id="KW-0472">Membrane</keyword>
<feature type="transmembrane region" description="Helical" evidence="9">
    <location>
        <begin position="319"/>
        <end position="348"/>
    </location>
</feature>
<dbReference type="InterPro" id="IPR044492">
    <property type="entry name" value="P_typ_ATPase_HD_dom"/>
</dbReference>
<dbReference type="EMBL" id="BRYB01002238">
    <property type="protein sequence ID" value="GMI41748.1"/>
    <property type="molecule type" value="Genomic_DNA"/>
</dbReference>
<keyword evidence="10" id="KW-0732">Signal</keyword>
<evidence type="ECO:0000256" key="7">
    <source>
        <dbReference type="ARBA" id="ARBA00022989"/>
    </source>
</evidence>
<dbReference type="Proteomes" id="UP001165060">
    <property type="component" value="Unassembled WGS sequence"/>
</dbReference>
<dbReference type="Gene3D" id="1.20.1110.10">
    <property type="entry name" value="Calcium-transporting ATPase, transmembrane domain"/>
    <property type="match status" value="2"/>
</dbReference>
<sequence length="1596" mass="173118">MLALLLLLFLSLLSRSQPLSTPPAPPFPAATTLSAPALSILQLGAALDRGQAYNPTSGAHYESSMRSARSSIEALVASAAPPASVAPCLGEWELVLSTVPHGIFRSSPFFLAVQEAFSFAENRTAFGQDKAGLFFKLHELQTCSWGVSKVGRVGQRILPDGRIYSEFDTSIFSLTVIPILGWWKLLPTFGGCVITKADYEAEPTEEGLRMAMNVDYTTSRPVPGLSGLGEFIWRIKVPVRAVWRLLPWNKGRDPTCELTQVYADELLRVARDRDGEFFVYSRPTVPREFGDDGLTTQQVEELTEKFGANMLTPPKETPLFIKFILSLTDFFSMLLWGGAALCFVGYGLDKQVDYLYLGIVLSAVVFGTGVFGFVQTLKSDNLMKSFANMLPPQVLVRRDGETSFEQAIKLVPGDIVEVNAGDLIPADLRVLEASDNLTVDNAALTGESEAQKRKTVCTHDDPLETQNLCFFGTQVPEGSCVGVIVQTGDNTVMGRIASLAMATNNEQTPIAAEIENFIHIISAIAISLGVTFAIMNGVRNVPIITNIVFVIGIIVANVPEGLITTVTVSLTLTANRMHSKMVLVKNLEGVETLGSTSCICSDKTGTLTQNIMTVAQIVYADSKGFAIQDCESSFSKAGKSYDEDNASFKALCACATLCNVAVFDEKSKFEVDEDNNFLKDASGARKPVNFYNMREQGDGSTIREVAWKPVGNASEAAMIKFIHPMADIDAARAASPAETTIPFNSKNKYQVHVHVQPEFNAAGTSAAATPADIIAGNKGARMVYMKGAPERILARCKFVLKDGKKEPMTPELNKEIDDCNLALASNGLRVLAFCQAECDTKTYPPGTKYSAEPDGFCSPNFPIGDFDTKYAGNMKKHPNCDAGLTYVGMMALIDPPRPAVPPAVSKCKTAGIKVIMVTGDHPVTAQAIAYKVGILWSKTQGDMEKENDKAGLVAGDDGWQDPASAQAITVPGSEISVDMEEEKWDQILEHPQIVFARTSPQQKLIIVENCQRLGHIVAVTGDGVNDSPALKKADIGVAMGIMGSEVSKNAADMILLDDNFASIVAGVEEGRLIFDNLKKSICYTLSSNIPEISPFIAQAVLAIPLPLPTILILAVDLGTDMVPAISMAYETAEADIMKRPPRNSKVDRLVTKKLINLAYLQIGIMQAMAGFYVYMVVLNDYGFAPHLLAGVGVMDFFGKQNIYCSFSGGQYVNEAGETDPTPRNPEAVGPTAAYPFWDRGDGGYVKECAFPVRNHEGSGGSVSYSDRDDASAYGFKTAGETTPSLESISAVINNGMFEYLPWRGRMSPFWQTQWLAHDIADPEGCVNGIGCAFGKDATAELFFDSAPLGVWSICSADPDLSESSSYDSTSYSAHADILDAYPKASGMCDDSLTGNFDSGKTYSDALFCNGEPVFEDDGVTDKCAAVNAAVADQPFMPRWCDACGVDADCQAAKDDTHEQLCASIANRQVQKEALTHAQGAYFISIIVVQWADLLLCKTRWLSLRTQGMGNSVMNFGLFFETLLGGWLCYCLPINTGLGTRNIRFTHWLPGIPWSCLILSYDEVRKYLMRTTSPESVDKGTGQIVRVKGWLERNTYY</sequence>
<dbReference type="SFLD" id="SFLDG00002">
    <property type="entry name" value="C1.7:_P-type_atpase_like"/>
    <property type="match status" value="1"/>
</dbReference>
<dbReference type="Pfam" id="PF00689">
    <property type="entry name" value="Cation_ATPase_C"/>
    <property type="match status" value="2"/>
</dbReference>
<evidence type="ECO:0000256" key="1">
    <source>
        <dbReference type="ARBA" id="ARBA00004651"/>
    </source>
</evidence>
<dbReference type="Gene3D" id="3.40.50.1000">
    <property type="entry name" value="HAD superfamily/HAD-like"/>
    <property type="match status" value="1"/>
</dbReference>
<evidence type="ECO:0000256" key="4">
    <source>
        <dbReference type="ARBA" id="ARBA00022741"/>
    </source>
</evidence>
<feature type="transmembrane region" description="Helical" evidence="9">
    <location>
        <begin position="547"/>
        <end position="572"/>
    </location>
</feature>
<dbReference type="InterPro" id="IPR006068">
    <property type="entry name" value="ATPase_P-typ_cation-transptr_C"/>
</dbReference>
<dbReference type="InterPro" id="IPR023214">
    <property type="entry name" value="HAD_sf"/>
</dbReference>
<evidence type="ECO:0000256" key="5">
    <source>
        <dbReference type="ARBA" id="ARBA00022840"/>
    </source>
</evidence>
<dbReference type="SUPFAM" id="SSF81653">
    <property type="entry name" value="Calcium ATPase, transduction domain A"/>
    <property type="match status" value="1"/>
</dbReference>
<dbReference type="InterPro" id="IPR008250">
    <property type="entry name" value="ATPase_P-typ_transduc_dom_A_sf"/>
</dbReference>
<keyword evidence="6" id="KW-1278">Translocase</keyword>
<dbReference type="PANTHER" id="PTHR43294:SF21">
    <property type="entry name" value="CATION TRANSPORTING ATPASE"/>
    <property type="match status" value="1"/>
</dbReference>
<keyword evidence="5" id="KW-0067">ATP-binding</keyword>
<dbReference type="PRINTS" id="PR00119">
    <property type="entry name" value="CATATPASE"/>
</dbReference>
<feature type="chain" id="PRO_5045123137" description="Cation-transporting P-type ATPase N-terminal domain-containing protein" evidence="10">
    <location>
        <begin position="17"/>
        <end position="1596"/>
    </location>
</feature>
<gene>
    <name evidence="12" type="ORF">TeGR_g3432</name>
</gene>
<feature type="transmembrane region" description="Helical" evidence="9">
    <location>
        <begin position="354"/>
        <end position="374"/>
    </location>
</feature>
<dbReference type="SMART" id="SM00831">
    <property type="entry name" value="Cation_ATPase_N"/>
    <property type="match status" value="1"/>
</dbReference>
<dbReference type="SUPFAM" id="SSF56784">
    <property type="entry name" value="HAD-like"/>
    <property type="match status" value="1"/>
</dbReference>
<evidence type="ECO:0000256" key="10">
    <source>
        <dbReference type="SAM" id="SignalP"/>
    </source>
</evidence>
<protein>
    <recommendedName>
        <fullName evidence="11">Cation-transporting P-type ATPase N-terminal domain-containing protein</fullName>
    </recommendedName>
</protein>
<keyword evidence="3 9" id="KW-0812">Transmembrane</keyword>
<evidence type="ECO:0000256" key="8">
    <source>
        <dbReference type="ARBA" id="ARBA00023136"/>
    </source>
</evidence>
<evidence type="ECO:0000256" key="2">
    <source>
        <dbReference type="ARBA" id="ARBA00022475"/>
    </source>
</evidence>
<dbReference type="Gene3D" id="3.40.1110.10">
    <property type="entry name" value="Calcium-transporting ATPase, cytoplasmic domain N"/>
    <property type="match status" value="1"/>
</dbReference>
<dbReference type="InterPro" id="IPR023299">
    <property type="entry name" value="ATPase_P-typ_cyto_dom_N"/>
</dbReference>
<organism evidence="12 13">
    <name type="scientific">Tetraparma gracilis</name>
    <dbReference type="NCBI Taxonomy" id="2962635"/>
    <lineage>
        <taxon>Eukaryota</taxon>
        <taxon>Sar</taxon>
        <taxon>Stramenopiles</taxon>
        <taxon>Ochrophyta</taxon>
        <taxon>Bolidophyceae</taxon>
        <taxon>Parmales</taxon>
        <taxon>Triparmaceae</taxon>
        <taxon>Tetraparma</taxon>
    </lineage>
</organism>
<feature type="domain" description="Cation-transporting P-type ATPase N-terminal" evidence="11">
    <location>
        <begin position="246"/>
        <end position="347"/>
    </location>
</feature>
<dbReference type="SFLD" id="SFLDF00027">
    <property type="entry name" value="p-type_atpase"/>
    <property type="match status" value="1"/>
</dbReference>
<dbReference type="InterPro" id="IPR004014">
    <property type="entry name" value="ATPase_P-typ_cation-transptr_N"/>
</dbReference>
<evidence type="ECO:0000313" key="12">
    <source>
        <dbReference type="EMBL" id="GMI41748.1"/>
    </source>
</evidence>
<feature type="transmembrane region" description="Helical" evidence="9">
    <location>
        <begin position="517"/>
        <end position="535"/>
    </location>
</feature>
<dbReference type="InterPro" id="IPR018303">
    <property type="entry name" value="ATPase_P-typ_P_site"/>
</dbReference>
<comment type="caution">
    <text evidence="12">The sequence shown here is derived from an EMBL/GenBank/DDBJ whole genome shotgun (WGS) entry which is preliminary data.</text>
</comment>
<evidence type="ECO:0000259" key="11">
    <source>
        <dbReference type="SMART" id="SM00831"/>
    </source>
</evidence>
<proteinExistence type="predicted"/>
<dbReference type="PANTHER" id="PTHR43294">
    <property type="entry name" value="SODIUM/POTASSIUM-TRANSPORTING ATPASE SUBUNIT ALPHA"/>
    <property type="match status" value="1"/>
</dbReference>
<reference evidence="12 13" key="1">
    <citation type="journal article" date="2023" name="Commun. Biol.">
        <title>Genome analysis of Parmales, the sister group of diatoms, reveals the evolutionary specialization of diatoms from phago-mixotrophs to photoautotrophs.</title>
        <authorList>
            <person name="Ban H."/>
            <person name="Sato S."/>
            <person name="Yoshikawa S."/>
            <person name="Yamada K."/>
            <person name="Nakamura Y."/>
            <person name="Ichinomiya M."/>
            <person name="Sato N."/>
            <person name="Blanc-Mathieu R."/>
            <person name="Endo H."/>
            <person name="Kuwata A."/>
            <person name="Ogata H."/>
        </authorList>
    </citation>
    <scope>NUCLEOTIDE SEQUENCE [LARGE SCALE GENOMIC DNA]</scope>
</reference>
<dbReference type="NCBIfam" id="TIGR01494">
    <property type="entry name" value="ATPase_P-type"/>
    <property type="match status" value="2"/>
</dbReference>
<dbReference type="SUPFAM" id="SSF81665">
    <property type="entry name" value="Calcium ATPase, transmembrane domain M"/>
    <property type="match status" value="1"/>
</dbReference>
<dbReference type="SUPFAM" id="SSF81660">
    <property type="entry name" value="Metal cation-transporting ATPase, ATP-binding domain N"/>
    <property type="match status" value="1"/>
</dbReference>
<evidence type="ECO:0000313" key="13">
    <source>
        <dbReference type="Proteomes" id="UP001165060"/>
    </source>
</evidence>
<dbReference type="InterPro" id="IPR036412">
    <property type="entry name" value="HAD-like_sf"/>
</dbReference>
<dbReference type="InterPro" id="IPR001757">
    <property type="entry name" value="P_typ_ATPase"/>
</dbReference>
<dbReference type="InterPro" id="IPR023298">
    <property type="entry name" value="ATPase_P-typ_TM_dom_sf"/>
</dbReference>
<evidence type="ECO:0000256" key="6">
    <source>
        <dbReference type="ARBA" id="ARBA00022967"/>
    </source>
</evidence>
<keyword evidence="2" id="KW-1003">Cell membrane</keyword>
<feature type="signal peptide" evidence="10">
    <location>
        <begin position="1"/>
        <end position="16"/>
    </location>
</feature>
<accession>A0ABQ6N5V5</accession>
<keyword evidence="7 9" id="KW-1133">Transmembrane helix</keyword>
<dbReference type="PROSITE" id="PS00154">
    <property type="entry name" value="ATPASE_E1_E2"/>
    <property type="match status" value="1"/>
</dbReference>
<evidence type="ECO:0000256" key="9">
    <source>
        <dbReference type="SAM" id="Phobius"/>
    </source>
</evidence>
<dbReference type="InterPro" id="IPR059000">
    <property type="entry name" value="ATPase_P-type_domA"/>
</dbReference>
<dbReference type="Pfam" id="PF00690">
    <property type="entry name" value="Cation_ATPase_N"/>
    <property type="match status" value="1"/>
</dbReference>
<keyword evidence="13" id="KW-1185">Reference proteome</keyword>
<feature type="transmembrane region" description="Helical" evidence="9">
    <location>
        <begin position="1154"/>
        <end position="1175"/>
    </location>
</feature>
<dbReference type="Pfam" id="PF13246">
    <property type="entry name" value="Cation_ATPase"/>
    <property type="match status" value="1"/>
</dbReference>